<dbReference type="Gene3D" id="3.40.30.10">
    <property type="entry name" value="Glutaredoxin"/>
    <property type="match status" value="1"/>
</dbReference>
<dbReference type="InterPro" id="IPR013766">
    <property type="entry name" value="Thioredoxin_domain"/>
</dbReference>
<comment type="caution">
    <text evidence="2">The sequence shown here is derived from an EMBL/GenBank/DDBJ whole genome shotgun (WGS) entry which is preliminary data.</text>
</comment>
<dbReference type="Proteomes" id="UP000746649">
    <property type="component" value="Unassembled WGS sequence"/>
</dbReference>
<reference evidence="2 3" key="1">
    <citation type="submission" date="2020-11" db="EMBL/GenBank/DDBJ databases">
        <title>Enhanced detection system for hospital associated transmission using whole genome sequencing surveillance.</title>
        <authorList>
            <person name="Harrison L.H."/>
            <person name="Van Tyne D."/>
            <person name="Marsh J.W."/>
            <person name="Griffith M.P."/>
            <person name="Snyder D.J."/>
            <person name="Cooper V.S."/>
            <person name="Mustapha M."/>
        </authorList>
    </citation>
    <scope>NUCLEOTIDE SEQUENCE [LARGE SCALE GENOMIC DNA]</scope>
    <source>
        <strain evidence="2 3">CB00117</strain>
    </source>
</reference>
<dbReference type="InterPro" id="IPR050553">
    <property type="entry name" value="Thioredoxin_ResA/DsbE_sf"/>
</dbReference>
<dbReference type="PROSITE" id="PS51352">
    <property type="entry name" value="THIOREDOXIN_2"/>
    <property type="match status" value="1"/>
</dbReference>
<dbReference type="PANTHER" id="PTHR42852">
    <property type="entry name" value="THIOL:DISULFIDE INTERCHANGE PROTEIN DSBE"/>
    <property type="match status" value="1"/>
</dbReference>
<dbReference type="InterPro" id="IPR036249">
    <property type="entry name" value="Thioredoxin-like_sf"/>
</dbReference>
<protein>
    <submittedName>
        <fullName evidence="2">Protein disulfide oxidoreductase</fullName>
    </submittedName>
</protein>
<dbReference type="SUPFAM" id="SSF52833">
    <property type="entry name" value="Thioredoxin-like"/>
    <property type="match status" value="1"/>
</dbReference>
<organism evidence="2 3">
    <name type="scientific">Citrobacter sedlakii</name>
    <dbReference type="NCBI Taxonomy" id="67826"/>
    <lineage>
        <taxon>Bacteria</taxon>
        <taxon>Pseudomonadati</taxon>
        <taxon>Pseudomonadota</taxon>
        <taxon>Gammaproteobacteria</taxon>
        <taxon>Enterobacterales</taxon>
        <taxon>Enterobacteriaceae</taxon>
        <taxon>Citrobacter</taxon>
        <taxon>Citrobacter freundii complex</taxon>
    </lineage>
</organism>
<proteinExistence type="predicted"/>
<dbReference type="EMBL" id="JADWND010000009">
    <property type="protein sequence ID" value="MBJ8382803.1"/>
    <property type="molecule type" value="Genomic_DNA"/>
</dbReference>
<keyword evidence="3" id="KW-1185">Reference proteome</keyword>
<dbReference type="Pfam" id="PF08534">
    <property type="entry name" value="Redoxin"/>
    <property type="match status" value="1"/>
</dbReference>
<dbReference type="PANTHER" id="PTHR42852:SF17">
    <property type="entry name" value="THIOREDOXIN-LIKE PROTEIN HI_1115"/>
    <property type="match status" value="1"/>
</dbReference>
<evidence type="ECO:0000313" key="3">
    <source>
        <dbReference type="Proteomes" id="UP000746649"/>
    </source>
</evidence>
<gene>
    <name evidence="2" type="ORF">I6M88_17750</name>
</gene>
<feature type="domain" description="Thioredoxin" evidence="1">
    <location>
        <begin position="29"/>
        <end position="151"/>
    </location>
</feature>
<dbReference type="RefSeq" id="WP_042287922.1">
    <property type="nucleotide sequence ID" value="NZ_CABLBY010000007.1"/>
</dbReference>
<dbReference type="CDD" id="cd03011">
    <property type="entry name" value="TlpA_like_ScsD_MtbDsbE"/>
    <property type="match status" value="1"/>
</dbReference>
<dbReference type="InterPro" id="IPR013740">
    <property type="entry name" value="Redoxin"/>
</dbReference>
<evidence type="ECO:0000259" key="1">
    <source>
        <dbReference type="PROSITE" id="PS51352"/>
    </source>
</evidence>
<sequence length="169" mass="18503">MVSKLRRWLREGIILLVLLAGGTLLLDAWRAPQAPPSFDSMPLRTLDGESVTLAALSEEQPLLVYFWASWCGVCRFTTPDVARLQAEGKNVLTVALRSGDAPLVARWLARKGVSFPVVNDANGTLSTRWAVSVTPTLVVLSKGQVVSTTSGWTSYWGMKLRLWWAGMGS</sequence>
<evidence type="ECO:0000313" key="2">
    <source>
        <dbReference type="EMBL" id="MBJ8382803.1"/>
    </source>
</evidence>
<name>A0ABS0ZVG5_9ENTR</name>
<accession>A0ABS0ZVG5</accession>